<evidence type="ECO:0000259" key="3">
    <source>
        <dbReference type="Pfam" id="PF06441"/>
    </source>
</evidence>
<name>A0A9N9YTC2_9HYPO</name>
<feature type="domain" description="Epoxide hydrolase N-terminal" evidence="3">
    <location>
        <begin position="11"/>
        <end position="108"/>
    </location>
</feature>
<gene>
    <name evidence="4" type="ORF">CRHIZ90672A_00014528</name>
</gene>
<comment type="similarity">
    <text evidence="1">Belongs to the peptidase S33 family.</text>
</comment>
<keyword evidence="2" id="KW-0378">Hydrolase</keyword>
<evidence type="ECO:0000313" key="5">
    <source>
        <dbReference type="Proteomes" id="UP000696573"/>
    </source>
</evidence>
<dbReference type="Gene3D" id="3.40.50.1820">
    <property type="entry name" value="alpha/beta hydrolase"/>
    <property type="match status" value="1"/>
</dbReference>
<dbReference type="GO" id="GO:0004301">
    <property type="term" value="F:epoxide hydrolase activity"/>
    <property type="evidence" value="ECO:0007669"/>
    <property type="project" value="TreeGrafter"/>
</dbReference>
<dbReference type="PANTHER" id="PTHR21661">
    <property type="entry name" value="EPOXIDE HYDROLASE 1-RELATED"/>
    <property type="match status" value="1"/>
</dbReference>
<dbReference type="AlphaFoldDB" id="A0A9N9YTC2"/>
<sequence>MAYSVLEPAVPFTLHVGDDECLQLNQLLQLSRVMPKTWENQHQGRKYDITHEWLRAQESYINNSPNYRMLVNHPKGDVTVHFAALFSKDLQAIPIVLLHGWPGSFLEFLPVLELVRKKYTTDTLPYHFIVPSLPGYTLSLSLPEDQEWVADDTARVIDQTIKNLGFDKYIVQGGDVGSLIATMMGTNHDSVVEVHLNLLPTLDATSPEDPILNDTEKGAVQSAIKRSSVTAGAAMLQIKKPSTVAAVVSSNPIALLAWIGEKMLDWTEEDPDLDHILTNVSLYWFTNCFAHCIHIY</sequence>
<evidence type="ECO:0000256" key="2">
    <source>
        <dbReference type="ARBA" id="ARBA00022801"/>
    </source>
</evidence>
<dbReference type="Proteomes" id="UP000696573">
    <property type="component" value="Unassembled WGS sequence"/>
</dbReference>
<dbReference type="InterPro" id="IPR016292">
    <property type="entry name" value="Epoxide_hydrolase"/>
</dbReference>
<dbReference type="PANTHER" id="PTHR21661:SF39">
    <property type="entry name" value="HYDROLASE, PUTATIVE (AFU_ORTHOLOGUE AFUA_3G08960)-RELATED"/>
    <property type="match status" value="1"/>
</dbReference>
<dbReference type="EMBL" id="CABFNQ020000743">
    <property type="protein sequence ID" value="CAH0031886.1"/>
    <property type="molecule type" value="Genomic_DNA"/>
</dbReference>
<evidence type="ECO:0000256" key="1">
    <source>
        <dbReference type="ARBA" id="ARBA00010088"/>
    </source>
</evidence>
<dbReference type="SUPFAM" id="SSF53474">
    <property type="entry name" value="alpha/beta-Hydrolases"/>
    <property type="match status" value="1"/>
</dbReference>
<dbReference type="OrthoDB" id="7130006at2759"/>
<reference evidence="4" key="1">
    <citation type="submission" date="2021-10" db="EMBL/GenBank/DDBJ databases">
        <authorList>
            <person name="Piombo E."/>
        </authorList>
    </citation>
    <scope>NUCLEOTIDE SEQUENCE</scope>
</reference>
<keyword evidence="5" id="KW-1185">Reference proteome</keyword>
<dbReference type="InterPro" id="IPR010497">
    <property type="entry name" value="Epoxide_hydro_N"/>
</dbReference>
<proteinExistence type="inferred from homology"/>
<evidence type="ECO:0000313" key="4">
    <source>
        <dbReference type="EMBL" id="CAH0031886.1"/>
    </source>
</evidence>
<dbReference type="Pfam" id="PF06441">
    <property type="entry name" value="EHN"/>
    <property type="match status" value="1"/>
</dbReference>
<dbReference type="InterPro" id="IPR029058">
    <property type="entry name" value="AB_hydrolase_fold"/>
</dbReference>
<accession>A0A9N9YTC2</accession>
<protein>
    <recommendedName>
        <fullName evidence="3">Epoxide hydrolase N-terminal domain-containing protein</fullName>
    </recommendedName>
</protein>
<dbReference type="PIRSF" id="PIRSF001112">
    <property type="entry name" value="Epoxide_hydrolase"/>
    <property type="match status" value="1"/>
</dbReference>
<dbReference type="GO" id="GO:0097176">
    <property type="term" value="P:epoxide metabolic process"/>
    <property type="evidence" value="ECO:0007669"/>
    <property type="project" value="TreeGrafter"/>
</dbReference>
<comment type="caution">
    <text evidence="4">The sequence shown here is derived from an EMBL/GenBank/DDBJ whole genome shotgun (WGS) entry which is preliminary data.</text>
</comment>
<organism evidence="4 5">
    <name type="scientific">Clonostachys rhizophaga</name>
    <dbReference type="NCBI Taxonomy" id="160324"/>
    <lineage>
        <taxon>Eukaryota</taxon>
        <taxon>Fungi</taxon>
        <taxon>Dikarya</taxon>
        <taxon>Ascomycota</taxon>
        <taxon>Pezizomycotina</taxon>
        <taxon>Sordariomycetes</taxon>
        <taxon>Hypocreomycetidae</taxon>
        <taxon>Hypocreales</taxon>
        <taxon>Bionectriaceae</taxon>
        <taxon>Clonostachys</taxon>
    </lineage>
</organism>